<dbReference type="Gene3D" id="3.40.50.300">
    <property type="entry name" value="P-loop containing nucleotide triphosphate hydrolases"/>
    <property type="match status" value="1"/>
</dbReference>
<dbReference type="PANTHER" id="PTHR43394:SF1">
    <property type="entry name" value="ATP-BINDING CASSETTE SUB-FAMILY B MEMBER 10, MITOCHONDRIAL"/>
    <property type="match status" value="1"/>
</dbReference>
<protein>
    <submittedName>
        <fullName evidence="11">ABC transporter ATP-binding protein</fullName>
    </submittedName>
</protein>
<feature type="transmembrane region" description="Helical" evidence="8">
    <location>
        <begin position="146"/>
        <end position="164"/>
    </location>
</feature>
<comment type="caution">
    <text evidence="11">The sequence shown here is derived from an EMBL/GenBank/DDBJ whole genome shotgun (WGS) entry which is preliminary data.</text>
</comment>
<evidence type="ECO:0000256" key="8">
    <source>
        <dbReference type="SAM" id="Phobius"/>
    </source>
</evidence>
<feature type="transmembrane region" description="Helical" evidence="8">
    <location>
        <begin position="285"/>
        <end position="303"/>
    </location>
</feature>
<dbReference type="SUPFAM" id="SSF90123">
    <property type="entry name" value="ABC transporter transmembrane region"/>
    <property type="match status" value="1"/>
</dbReference>
<keyword evidence="6 8" id="KW-1133">Transmembrane helix</keyword>
<dbReference type="InterPro" id="IPR039421">
    <property type="entry name" value="Type_1_exporter"/>
</dbReference>
<dbReference type="PANTHER" id="PTHR43394">
    <property type="entry name" value="ATP-DEPENDENT PERMEASE MDL1, MITOCHONDRIAL"/>
    <property type="match status" value="1"/>
</dbReference>
<dbReference type="RefSeq" id="WP_330500781.1">
    <property type="nucleotide sequence ID" value="NZ_JAZDWZ010000006.1"/>
</dbReference>
<keyword evidence="12" id="KW-1185">Reference proteome</keyword>
<feature type="transmembrane region" description="Helical" evidence="8">
    <location>
        <begin position="260"/>
        <end position="279"/>
    </location>
</feature>
<dbReference type="InterPro" id="IPR003439">
    <property type="entry name" value="ABC_transporter-like_ATP-bd"/>
</dbReference>
<dbReference type="SUPFAM" id="SSF52540">
    <property type="entry name" value="P-loop containing nucleoside triphosphate hydrolases"/>
    <property type="match status" value="1"/>
</dbReference>
<evidence type="ECO:0000256" key="7">
    <source>
        <dbReference type="ARBA" id="ARBA00023136"/>
    </source>
</evidence>
<feature type="transmembrane region" description="Helical" evidence="8">
    <location>
        <begin position="67"/>
        <end position="86"/>
    </location>
</feature>
<evidence type="ECO:0000313" key="11">
    <source>
        <dbReference type="EMBL" id="MEE3928368.1"/>
    </source>
</evidence>
<feature type="transmembrane region" description="Helical" evidence="8">
    <location>
        <begin position="20"/>
        <end position="47"/>
    </location>
</feature>
<evidence type="ECO:0000259" key="10">
    <source>
        <dbReference type="PROSITE" id="PS50929"/>
    </source>
</evidence>
<feature type="domain" description="ABC transporter" evidence="9">
    <location>
        <begin position="354"/>
        <end position="590"/>
    </location>
</feature>
<evidence type="ECO:0000256" key="2">
    <source>
        <dbReference type="ARBA" id="ARBA00005417"/>
    </source>
</evidence>
<evidence type="ECO:0000313" key="12">
    <source>
        <dbReference type="Proteomes" id="UP001344817"/>
    </source>
</evidence>
<dbReference type="Gene3D" id="1.20.1560.10">
    <property type="entry name" value="ABC transporter type 1, transmembrane domain"/>
    <property type="match status" value="1"/>
</dbReference>
<dbReference type="PROSITE" id="PS50929">
    <property type="entry name" value="ABC_TM1F"/>
    <property type="match status" value="1"/>
</dbReference>
<keyword evidence="3 8" id="KW-0812">Transmembrane</keyword>
<dbReference type="InterPro" id="IPR036640">
    <property type="entry name" value="ABC1_TM_sf"/>
</dbReference>
<keyword evidence="5 11" id="KW-0067">ATP-binding</keyword>
<organism evidence="11 12">
    <name type="scientific">Mycoplasmopsis ciconiae</name>
    <dbReference type="NCBI Taxonomy" id="561067"/>
    <lineage>
        <taxon>Bacteria</taxon>
        <taxon>Bacillati</taxon>
        <taxon>Mycoplasmatota</taxon>
        <taxon>Mycoplasmoidales</taxon>
        <taxon>Metamycoplasmataceae</taxon>
        <taxon>Mycoplasmopsis</taxon>
    </lineage>
</organism>
<dbReference type="Pfam" id="PF00664">
    <property type="entry name" value="ABC_membrane"/>
    <property type="match status" value="1"/>
</dbReference>
<dbReference type="PROSITE" id="PS50893">
    <property type="entry name" value="ABC_TRANSPORTER_2"/>
    <property type="match status" value="1"/>
</dbReference>
<evidence type="ECO:0000256" key="3">
    <source>
        <dbReference type="ARBA" id="ARBA00022692"/>
    </source>
</evidence>
<evidence type="ECO:0000256" key="6">
    <source>
        <dbReference type="ARBA" id="ARBA00022989"/>
    </source>
</evidence>
<comment type="subcellular location">
    <subcellularLocation>
        <location evidence="1">Cell membrane</location>
        <topology evidence="1">Multi-pass membrane protein</topology>
    </subcellularLocation>
</comment>
<feature type="transmembrane region" description="Helical" evidence="8">
    <location>
        <begin position="170"/>
        <end position="190"/>
    </location>
</feature>
<evidence type="ECO:0000259" key="9">
    <source>
        <dbReference type="PROSITE" id="PS50893"/>
    </source>
</evidence>
<dbReference type="EMBL" id="JAZDWZ010000006">
    <property type="protein sequence ID" value="MEE3928368.1"/>
    <property type="molecule type" value="Genomic_DNA"/>
</dbReference>
<evidence type="ECO:0000256" key="4">
    <source>
        <dbReference type="ARBA" id="ARBA00022741"/>
    </source>
</evidence>
<evidence type="ECO:0000256" key="5">
    <source>
        <dbReference type="ARBA" id="ARBA00022840"/>
    </source>
</evidence>
<reference evidence="11" key="1">
    <citation type="submission" date="2024-01" db="EMBL/GenBank/DDBJ databases">
        <title>Genome sequence of Mycoplasma ciconiae type strain DSM 25251.</title>
        <authorList>
            <person name="Spergser J."/>
        </authorList>
    </citation>
    <scope>NUCLEOTIDE SEQUENCE [LARGE SCALE GENOMIC DNA]</scope>
    <source>
        <strain evidence="11">DSM 25251</strain>
    </source>
</reference>
<gene>
    <name evidence="11" type="ORF">V2E24_02140</name>
</gene>
<dbReference type="SMART" id="SM00382">
    <property type="entry name" value="AAA"/>
    <property type="match status" value="1"/>
</dbReference>
<keyword evidence="4" id="KW-0547">Nucleotide-binding</keyword>
<feature type="domain" description="ABC transmembrane type-1" evidence="10">
    <location>
        <begin position="29"/>
        <end position="321"/>
    </location>
</feature>
<proteinExistence type="inferred from homology"/>
<dbReference type="InterPro" id="IPR003593">
    <property type="entry name" value="AAA+_ATPase"/>
</dbReference>
<dbReference type="InterPro" id="IPR011527">
    <property type="entry name" value="ABC1_TM_dom"/>
</dbReference>
<dbReference type="InterPro" id="IPR027417">
    <property type="entry name" value="P-loop_NTPase"/>
</dbReference>
<comment type="similarity">
    <text evidence="2">Belongs to the ABC transporter superfamily.</text>
</comment>
<keyword evidence="7 8" id="KW-0472">Membrane</keyword>
<name>A0ABU7MLJ2_9BACT</name>
<dbReference type="Pfam" id="PF00005">
    <property type="entry name" value="ABC_tran"/>
    <property type="match status" value="1"/>
</dbReference>
<evidence type="ECO:0000256" key="1">
    <source>
        <dbReference type="ARBA" id="ARBA00004651"/>
    </source>
</evidence>
<dbReference type="GO" id="GO:0005524">
    <property type="term" value="F:ATP binding"/>
    <property type="evidence" value="ECO:0007669"/>
    <property type="project" value="UniProtKB-KW"/>
</dbReference>
<accession>A0ABU7MLJ2</accession>
<dbReference type="Proteomes" id="UP001344817">
    <property type="component" value="Unassembled WGS sequence"/>
</dbReference>
<sequence>MNKNKHLEMNMIKQVLKYLVVTKIFWFYVILLIIINAAFVNFFSWFVGFIFDKFMNPQTFNSFNLTTYLLFILILMIAYITSKFFIGLQGWIVSKPLNNLPYQLRDSIYSKIMDMPMSFFETSKTGDLISIITNDTLNLTQSISQFIFNFISIIFQFLIAAILMFLYAPILASIAIVIIPLSSVLFFYLISKSKKHYHKIQQNLGELNSYIEEIIVALPLIRIHQQQKQINKNFDNINKQQLKSQLKASIYSHIAWPTYAFIRLVNQLVIVSIGSYFYLNNIPSYGITPLNFGVITSFTLYIATITDQIKNVMNISTNIQKAFSSWNRIEKLINYPLKSNINSGEKIDKLNGNIIFKNVTFSYPNSSDVTVLKNINFIIEENSSLALVGHTGCGKSTITKLLSQIYLPTKGEVLINDKSSKNINERSWRSNIAMINQDIFLFEDTIMNNLKIVNSDISEEEIVQICKLTHVHDFIINMDKGYQTIIKNNGSNISQGQKQLLSITRALISKRSIVIMDEATSSIDTITEKYIENAINILMKKTTLIIVAHRLNTVKNAKQIIVLDHGKIVEKGNHKQLMDIDNGIYKQLYLSGFDNS</sequence>